<evidence type="ECO:0000259" key="8">
    <source>
        <dbReference type="PROSITE" id="PS50089"/>
    </source>
</evidence>
<evidence type="ECO:0000256" key="2">
    <source>
        <dbReference type="ARBA" id="ARBA00022723"/>
    </source>
</evidence>
<evidence type="ECO:0000256" key="7">
    <source>
        <dbReference type="PROSITE-ProRule" id="PRU00504"/>
    </source>
</evidence>
<dbReference type="Gene3D" id="2.120.10.30">
    <property type="entry name" value="TolB, C-terminal domain"/>
    <property type="match status" value="1"/>
</dbReference>
<name>A0AAD9MN19_9ANNE</name>
<gene>
    <name evidence="10" type="ORF">LSH36_1461g00041</name>
</gene>
<dbReference type="PROSITE" id="PS00518">
    <property type="entry name" value="ZF_RING_1"/>
    <property type="match status" value="1"/>
</dbReference>
<reference evidence="10" key="1">
    <citation type="journal article" date="2023" name="Mol. Biol. Evol.">
        <title>Third-Generation Sequencing Reveals the Adaptive Role of the Epigenome in Three Deep-Sea Polychaetes.</title>
        <authorList>
            <person name="Perez M."/>
            <person name="Aroh O."/>
            <person name="Sun Y."/>
            <person name="Lan Y."/>
            <person name="Juniper S.K."/>
            <person name="Young C.R."/>
            <person name="Angers B."/>
            <person name="Qian P.Y."/>
        </authorList>
    </citation>
    <scope>NUCLEOTIDE SEQUENCE</scope>
    <source>
        <strain evidence="10">P08H-3</strain>
    </source>
</reference>
<protein>
    <submittedName>
        <fullName evidence="10">Uncharacterized protein</fullName>
    </submittedName>
</protein>
<dbReference type="SUPFAM" id="SSF63829">
    <property type="entry name" value="Calcium-dependent phosphotriesterase"/>
    <property type="match status" value="1"/>
</dbReference>
<feature type="domain" description="RING-type" evidence="8">
    <location>
        <begin position="19"/>
        <end position="69"/>
    </location>
</feature>
<evidence type="ECO:0000256" key="5">
    <source>
        <dbReference type="ARBA" id="ARBA00022833"/>
    </source>
</evidence>
<dbReference type="SMART" id="SM00184">
    <property type="entry name" value="RING"/>
    <property type="match status" value="1"/>
</dbReference>
<dbReference type="SUPFAM" id="SSF57845">
    <property type="entry name" value="B-box zinc-binding domain"/>
    <property type="match status" value="1"/>
</dbReference>
<dbReference type="InterPro" id="IPR047153">
    <property type="entry name" value="TRIM45/56/19-like"/>
</dbReference>
<dbReference type="AlphaFoldDB" id="A0AAD9MN19"/>
<keyword evidence="11" id="KW-1185">Reference proteome</keyword>
<dbReference type="PROSITE" id="PS51125">
    <property type="entry name" value="NHL"/>
    <property type="match status" value="1"/>
</dbReference>
<dbReference type="PROSITE" id="PS50119">
    <property type="entry name" value="ZF_BBOX"/>
    <property type="match status" value="1"/>
</dbReference>
<dbReference type="Pfam" id="PF13445">
    <property type="entry name" value="zf-RING_UBOX"/>
    <property type="match status" value="1"/>
</dbReference>
<evidence type="ECO:0000313" key="11">
    <source>
        <dbReference type="Proteomes" id="UP001208570"/>
    </source>
</evidence>
<dbReference type="EMBL" id="JAODUP010001461">
    <property type="protein sequence ID" value="KAK2140152.1"/>
    <property type="molecule type" value="Genomic_DNA"/>
</dbReference>
<comment type="caution">
    <text evidence="10">The sequence shown here is derived from an EMBL/GenBank/DDBJ whole genome shotgun (WGS) entry which is preliminary data.</text>
</comment>
<accession>A0AAD9MN19</accession>
<dbReference type="PANTHER" id="PTHR25462:SF296">
    <property type="entry name" value="MEIOTIC P26, ISOFORM F"/>
    <property type="match status" value="1"/>
</dbReference>
<keyword evidence="3" id="KW-0677">Repeat</keyword>
<dbReference type="InterPro" id="IPR001258">
    <property type="entry name" value="NHL_repeat"/>
</dbReference>
<evidence type="ECO:0000313" key="10">
    <source>
        <dbReference type="EMBL" id="KAK2140152.1"/>
    </source>
</evidence>
<dbReference type="Proteomes" id="UP001208570">
    <property type="component" value="Unassembled WGS sequence"/>
</dbReference>
<dbReference type="GO" id="GO:0008270">
    <property type="term" value="F:zinc ion binding"/>
    <property type="evidence" value="ECO:0007669"/>
    <property type="project" value="UniProtKB-KW"/>
</dbReference>
<keyword evidence="5" id="KW-0862">Zinc</keyword>
<dbReference type="InterPro" id="IPR001841">
    <property type="entry name" value="Znf_RING"/>
</dbReference>
<dbReference type="InterPro" id="IPR027370">
    <property type="entry name" value="Znf-RING_euk"/>
</dbReference>
<dbReference type="PANTHER" id="PTHR25462">
    <property type="entry name" value="BONUS, ISOFORM C-RELATED"/>
    <property type="match status" value="1"/>
</dbReference>
<evidence type="ECO:0000256" key="3">
    <source>
        <dbReference type="ARBA" id="ARBA00022737"/>
    </source>
</evidence>
<dbReference type="SUPFAM" id="SSF57850">
    <property type="entry name" value="RING/U-box"/>
    <property type="match status" value="1"/>
</dbReference>
<sequence length="630" mass="71155">MKKMASGGIYEELSDIISCDVCFELLAGRRPRMLNCLHVFCEDCLEYLLNDVKAKNLQNSTTIRCPVCTQQTQVSGGSAASLPLFFYASKVDNVRKEVAERHKVCKMCRTDTHKANISSYCFVCVCGHCEACHIKHDKIYQNHAQISIAPSAINYIMCEKHDAYFGHFCMTCQKAICSQCYVSQHCDHKVYDLTYDKQRVQNSLKAFFLKGLDSADVTLENLVKLETKVSEDIKKTMEEMTRHRDYLVKQINDQFESLCLELRKKGDDIKDDLAESKKLVENARISIERLITETESWYEPVKGVPEGRIINLDQLIADIKKEMPPTSVDVQPQRVKFVGGDGAIEFGDLMEEALKSPVLGLSCSFEGPATKAVQSLGICVKPTSMWQIETKARDIAYLDDGRLAVCSQNGLCVYDDSGCMTSHYLGKVCRPSHLGAGLWSVSVCREVYKVVVAEYKDWNSVGYLHVYTPDGETWQSERYNVCKVPWCVGATNSGGYVIYSGEGKLYKYDSTCKQLWCVDMPDDVYDVFVDDDDMAFVCLNHNIQVYDKKGQVVSSLSTSGQQIEPNGVCVAKCGQILVCDEENKNISLFDQNYQLIRRLLDLDFHPQKISLYKNHRLSVYGEGKLSVFKL</sequence>
<dbReference type="Gene3D" id="3.30.160.60">
    <property type="entry name" value="Classic Zinc Finger"/>
    <property type="match status" value="1"/>
</dbReference>
<dbReference type="Pfam" id="PF00643">
    <property type="entry name" value="zf-B_box"/>
    <property type="match status" value="1"/>
</dbReference>
<dbReference type="Gene3D" id="3.30.40.10">
    <property type="entry name" value="Zinc/RING finger domain, C3HC4 (zinc finger)"/>
    <property type="match status" value="1"/>
</dbReference>
<evidence type="ECO:0000259" key="9">
    <source>
        <dbReference type="PROSITE" id="PS50119"/>
    </source>
</evidence>
<organism evidence="10 11">
    <name type="scientific">Paralvinella palmiformis</name>
    <dbReference type="NCBI Taxonomy" id="53620"/>
    <lineage>
        <taxon>Eukaryota</taxon>
        <taxon>Metazoa</taxon>
        <taxon>Spiralia</taxon>
        <taxon>Lophotrochozoa</taxon>
        <taxon>Annelida</taxon>
        <taxon>Polychaeta</taxon>
        <taxon>Sedentaria</taxon>
        <taxon>Canalipalpata</taxon>
        <taxon>Terebellida</taxon>
        <taxon>Terebelliformia</taxon>
        <taxon>Alvinellidae</taxon>
        <taxon>Paralvinella</taxon>
    </lineage>
</organism>
<evidence type="ECO:0000256" key="4">
    <source>
        <dbReference type="ARBA" id="ARBA00022771"/>
    </source>
</evidence>
<evidence type="ECO:0000256" key="1">
    <source>
        <dbReference type="ARBA" id="ARBA00022553"/>
    </source>
</evidence>
<feature type="domain" description="B box-type" evidence="9">
    <location>
        <begin position="153"/>
        <end position="193"/>
    </location>
</feature>
<keyword evidence="2" id="KW-0479">Metal-binding</keyword>
<feature type="repeat" description="NHL" evidence="7">
    <location>
        <begin position="565"/>
        <end position="592"/>
    </location>
</feature>
<keyword evidence="4 6" id="KW-0863">Zinc-finger</keyword>
<dbReference type="InterPro" id="IPR000315">
    <property type="entry name" value="Znf_B-box"/>
</dbReference>
<dbReference type="InterPro" id="IPR017907">
    <property type="entry name" value="Znf_RING_CS"/>
</dbReference>
<evidence type="ECO:0000256" key="6">
    <source>
        <dbReference type="PROSITE-ProRule" id="PRU00024"/>
    </source>
</evidence>
<keyword evidence="1" id="KW-0597">Phosphoprotein</keyword>
<dbReference type="InterPro" id="IPR011042">
    <property type="entry name" value="6-blade_b-propeller_TolB-like"/>
</dbReference>
<dbReference type="InterPro" id="IPR013083">
    <property type="entry name" value="Znf_RING/FYVE/PHD"/>
</dbReference>
<dbReference type="PROSITE" id="PS50089">
    <property type="entry name" value="ZF_RING_2"/>
    <property type="match status" value="1"/>
</dbReference>
<proteinExistence type="predicted"/>